<dbReference type="GO" id="GO:0046872">
    <property type="term" value="F:metal ion binding"/>
    <property type="evidence" value="ECO:0007669"/>
    <property type="project" value="UniProtKB-KW"/>
</dbReference>
<dbReference type="PROSITE" id="PS00149">
    <property type="entry name" value="SULFATASE_2"/>
    <property type="match status" value="3"/>
</dbReference>
<keyword evidence="6" id="KW-0325">Glycoprotein</keyword>
<dbReference type="InterPro" id="IPR017850">
    <property type="entry name" value="Alkaline_phosphatase_core_sf"/>
</dbReference>
<evidence type="ECO:0000256" key="4">
    <source>
        <dbReference type="ARBA" id="ARBA00022801"/>
    </source>
</evidence>
<evidence type="ECO:0000313" key="8">
    <source>
        <dbReference type="EMBL" id="SOQ47291.1"/>
    </source>
</evidence>
<proteinExistence type="inferred from homology"/>
<protein>
    <submittedName>
        <fullName evidence="8">SFRICE_013314</fullName>
    </submittedName>
</protein>
<dbReference type="InterPro" id="IPR024607">
    <property type="entry name" value="Sulfatase_CS"/>
</dbReference>
<feature type="domain" description="Sulfatase N-terminal" evidence="7">
    <location>
        <begin position="1052"/>
        <end position="1378"/>
    </location>
</feature>
<dbReference type="PROSITE" id="PS00523">
    <property type="entry name" value="SULFATASE_1"/>
    <property type="match status" value="2"/>
</dbReference>
<dbReference type="Pfam" id="PF00884">
    <property type="entry name" value="Sulfatase"/>
    <property type="match status" value="3"/>
</dbReference>
<keyword evidence="3" id="KW-0479">Metal-binding</keyword>
<gene>
    <name evidence="8" type="ORF">SFRICE_013314</name>
</gene>
<dbReference type="PANTHER" id="PTHR10342:SF264">
    <property type="entry name" value="MIP05773P-RELATED"/>
    <property type="match status" value="1"/>
</dbReference>
<evidence type="ECO:0000256" key="1">
    <source>
        <dbReference type="ARBA" id="ARBA00001913"/>
    </source>
</evidence>
<feature type="domain" description="Sulfatase N-terminal" evidence="7">
    <location>
        <begin position="529"/>
        <end position="854"/>
    </location>
</feature>
<comment type="cofactor">
    <cofactor evidence="1">
        <name>Ca(2+)</name>
        <dbReference type="ChEBI" id="CHEBI:29108"/>
    </cofactor>
</comment>
<dbReference type="GO" id="GO:0008484">
    <property type="term" value="F:sulfuric ester hydrolase activity"/>
    <property type="evidence" value="ECO:0007669"/>
    <property type="project" value="InterPro"/>
</dbReference>
<evidence type="ECO:0000259" key="7">
    <source>
        <dbReference type="Pfam" id="PF00884"/>
    </source>
</evidence>
<accession>A0A2H1W2J1</accession>
<name>A0A2H1W2J1_SPOFR</name>
<evidence type="ECO:0000256" key="6">
    <source>
        <dbReference type="ARBA" id="ARBA00023180"/>
    </source>
</evidence>
<dbReference type="SUPFAM" id="SSF53649">
    <property type="entry name" value="Alkaline phosphatase-like"/>
    <property type="match status" value="3"/>
</dbReference>
<evidence type="ECO:0000256" key="3">
    <source>
        <dbReference type="ARBA" id="ARBA00022723"/>
    </source>
</evidence>
<comment type="similarity">
    <text evidence="2">Belongs to the sulfatase family.</text>
</comment>
<dbReference type="InterPro" id="IPR000917">
    <property type="entry name" value="Sulfatase_N"/>
</dbReference>
<keyword evidence="5" id="KW-0106">Calcium</keyword>
<dbReference type="CDD" id="cd16029">
    <property type="entry name" value="4-S"/>
    <property type="match status" value="3"/>
</dbReference>
<evidence type="ECO:0000256" key="5">
    <source>
        <dbReference type="ARBA" id="ARBA00022837"/>
    </source>
</evidence>
<dbReference type="EMBL" id="ODYU01005911">
    <property type="protein sequence ID" value="SOQ47291.1"/>
    <property type="molecule type" value="Genomic_DNA"/>
</dbReference>
<dbReference type="InterPro" id="IPR047115">
    <property type="entry name" value="ARSB"/>
</dbReference>
<organism evidence="8">
    <name type="scientific">Spodoptera frugiperda</name>
    <name type="common">Fall armyworm</name>
    <dbReference type="NCBI Taxonomy" id="7108"/>
    <lineage>
        <taxon>Eukaryota</taxon>
        <taxon>Metazoa</taxon>
        <taxon>Ecdysozoa</taxon>
        <taxon>Arthropoda</taxon>
        <taxon>Hexapoda</taxon>
        <taxon>Insecta</taxon>
        <taxon>Pterygota</taxon>
        <taxon>Neoptera</taxon>
        <taxon>Endopterygota</taxon>
        <taxon>Lepidoptera</taxon>
        <taxon>Glossata</taxon>
        <taxon>Ditrysia</taxon>
        <taxon>Noctuoidea</taxon>
        <taxon>Noctuidae</taxon>
        <taxon>Amphipyrinae</taxon>
        <taxon>Spodoptera</taxon>
    </lineage>
</organism>
<dbReference type="PANTHER" id="PTHR10342">
    <property type="entry name" value="ARYLSULFATASE"/>
    <property type="match status" value="1"/>
</dbReference>
<reference evidence="8" key="1">
    <citation type="submission" date="2016-07" db="EMBL/GenBank/DDBJ databases">
        <authorList>
            <person name="Bretaudeau A."/>
        </authorList>
    </citation>
    <scope>NUCLEOTIDE SEQUENCE</scope>
    <source>
        <strain evidence="8">Rice</strain>
        <tissue evidence="8">Whole body</tissue>
    </source>
</reference>
<evidence type="ECO:0000256" key="2">
    <source>
        <dbReference type="ARBA" id="ARBA00008779"/>
    </source>
</evidence>
<dbReference type="Gene3D" id="3.40.720.10">
    <property type="entry name" value="Alkaline Phosphatase, subunit A"/>
    <property type="match status" value="3"/>
</dbReference>
<dbReference type="Gene3D" id="3.30.1120.10">
    <property type="match status" value="3"/>
</dbReference>
<feature type="domain" description="Sulfatase N-terminal" evidence="7">
    <location>
        <begin position="12"/>
        <end position="259"/>
    </location>
</feature>
<keyword evidence="4" id="KW-0378">Hydrolase</keyword>
<sequence length="1565" mass="174500">MHGLPLFNSEDRGIPLTERLLPSYLKELGYATHLVGKWHVGMSRPEYLPTSRGYDHHYGMRGGYIDYYTYNKVETWPNGRLMFGLDLYDDEIPQETEHRYIVDALTDKAVKIIQYHNTSQPLFLHVTHNAPHAANAGAALQPPLYSPVKNDYIANSNRRLYSEVVKQIDRSVGKIVEALGDKGILEDTIIVFVSDNGAPTVGELRNWGVNLPLRGKKNTPWEGAVRVPAFIWQASLRPKVWQGLMHISDWLPTLVTAAGGRAPTGIDGVNQWDSIMFDGVSKRKEVLITIEDSNTNAWASYRAGDYKIIVGNVTGVSNGYYGAELMANKMPPPEYFPALGNSVVTRVFGDIGRYLDFDVVRAMRKAATIRADETKRDATPCVPTPTRGCLYNVRQDPTESRDLWTRANKIATLLTSRLRALWSSQLRRGPLRLQEAADPANNHYVWHPWICCNETRTNSVTNDKKTIDNFDFSFNFNQERIVNRNTTLASVINCDRTTGLRNFLMGIHSVLPVLIFTGFIASYCDASKPNIVFILADDLGWNDVSFHGSDQILTPNIDSLAYSGVAFGRYYSHAICTPSRAALLTGKYSYKTGMQGNPLGMSEDRSIPTNVRLLPQYFKDVGYSTHLVGKWHAGSSRREYLPTSRGFDTYIGHRGGYIDYYEYTVTEVWEEGPVSGLALFRNLTAAWDVEGYITDVYTEEAVKVIDDHDSSNPLFLMVTHNAPHAGGDTVVLQAPPEVVRELRYIESPDRRMYAAMVKKLDDSVGDIVKALQDKGILENTIIVFAADNGGMTTGLFANYASNYPLRGIKMSPYEGGVRVVGLLWSANLNNTNHYWDGYMHVTDWLPTLLSAAGVEPPTDIDGVDQWQSINSNSASQRKTMVEIDDYTGYASITYGDYKMITGEPIQSHSEYLGGDLRGLIGSPPSYIDTIADSKVFGALHSIGRTFDMDFLSLRNKTIINCDASATSICYPSNDTVCLFNIIEDPCETTDLSSTYPELVATMQALLDVEMTKRIPRIAPASIDRMSAPKSVTMLSLVVSIAIVTLVCKADKPNIVFIIADDLGWDDVSFHGSDQILTPNIDLLAYSGVTLGRYYSHAICTPSRSALLTGKYSYKIGMQGYPPLTMSDDRGIPTDLKLLPQYFKEVGYSTQLIGKWHVGASREEYLPTNRGFDSHFGHRGGYLDYYEYTYEELWSVGHVSGLTLFRNLTPAWDVEGYITDVYTDHAVSVIKNHDTSYPLFLMVAHNAPHSANDGAPLQAPPEIIRQMRHVESPERRIFAAMMKKLDDSVGNIVKALNEKGIIHNTIVTFISDNGGMSYGQYNNFASNHPFRGIKLTPYEGGVRVAGLLWSTNLNNTNNYWDGYMHVTDWLPTLLSAAGVEPPPNIDGIDHWKNINSNLPSERETMYEIDDTSGYASAIYGDYKLVTGNVDKGYGIHQGNNLTGIIGKPPSYVDAILASTVYSVLDSIGLTFDIANLNRRKNTTVKCNLPSPVTLCHPSKETSCLFNIKEDPCETTDLSATYPDLVSRMQAELEKEVAKTIFRKGPVFRDPLAAPSRFNYTWDVWVK</sequence>